<accession>A0ABS7QYA7</accession>
<dbReference type="EMBL" id="JAINVZ010000022">
    <property type="protein sequence ID" value="MBY8888202.1"/>
    <property type="molecule type" value="Genomic_DNA"/>
</dbReference>
<sequence length="189" mass="20230">MHSERVSRLSERHGTAQGKAPSAGDPACWAERLRTRARDVIVVGTAPPAYAITDLLRAYGLSVGSWLLPNTPSPERLARAVRGLARSTAGWETAVALVSCWADPAVAAVVDPAALAAAPRPARWLDLTPGTPHHARAALRAPLGMAAYTARCWIPTGSRHTLRRAALAPDLPRTYVEVLWALATLPPRF</sequence>
<dbReference type="Proteomes" id="UP001198565">
    <property type="component" value="Unassembled WGS sequence"/>
</dbReference>
<evidence type="ECO:0000313" key="2">
    <source>
        <dbReference type="EMBL" id="MBY8888202.1"/>
    </source>
</evidence>
<proteinExistence type="predicted"/>
<keyword evidence="3" id="KW-1185">Reference proteome</keyword>
<reference evidence="2 3" key="1">
    <citation type="submission" date="2021-08" db="EMBL/GenBank/DDBJ databases">
        <title>Streptomyces sp. PTM05 isolated from lichen.</title>
        <authorList>
            <person name="Somphong A."/>
            <person name="Phongsopitanun W."/>
            <person name="Tanasupawat S."/>
        </authorList>
    </citation>
    <scope>NUCLEOTIDE SEQUENCE [LARGE SCALE GENOMIC DNA]</scope>
    <source>
        <strain evidence="2 3">Ptm05</strain>
    </source>
</reference>
<dbReference type="RefSeq" id="WP_222980934.1">
    <property type="nucleotide sequence ID" value="NZ_JAINVZ010000022.1"/>
</dbReference>
<organism evidence="2 3">
    <name type="scientific">Streptantibioticus parmotrematis</name>
    <dbReference type="NCBI Taxonomy" id="2873249"/>
    <lineage>
        <taxon>Bacteria</taxon>
        <taxon>Bacillati</taxon>
        <taxon>Actinomycetota</taxon>
        <taxon>Actinomycetes</taxon>
        <taxon>Kitasatosporales</taxon>
        <taxon>Streptomycetaceae</taxon>
        <taxon>Streptantibioticus</taxon>
    </lineage>
</organism>
<comment type="caution">
    <text evidence="2">The sequence shown here is derived from an EMBL/GenBank/DDBJ whole genome shotgun (WGS) entry which is preliminary data.</text>
</comment>
<feature type="region of interest" description="Disordered" evidence="1">
    <location>
        <begin position="1"/>
        <end position="27"/>
    </location>
</feature>
<evidence type="ECO:0000313" key="3">
    <source>
        <dbReference type="Proteomes" id="UP001198565"/>
    </source>
</evidence>
<evidence type="ECO:0000256" key="1">
    <source>
        <dbReference type="SAM" id="MobiDB-lite"/>
    </source>
</evidence>
<feature type="compositionally biased region" description="Basic and acidic residues" evidence="1">
    <location>
        <begin position="1"/>
        <end position="14"/>
    </location>
</feature>
<gene>
    <name evidence="2" type="ORF">K7472_25675</name>
</gene>
<name>A0ABS7QYA7_9ACTN</name>
<protein>
    <submittedName>
        <fullName evidence="2">Uncharacterized protein</fullName>
    </submittedName>
</protein>